<dbReference type="InterPro" id="IPR009003">
    <property type="entry name" value="Peptidase_S1_PA"/>
</dbReference>
<keyword evidence="4" id="KW-1199">Hemostasis impairing toxin</keyword>
<evidence type="ECO:0000256" key="4">
    <source>
        <dbReference type="ARBA" id="ARBA00023240"/>
    </source>
</evidence>
<evidence type="ECO:0000256" key="1">
    <source>
        <dbReference type="ARBA" id="ARBA00004239"/>
    </source>
</evidence>
<keyword evidence="6" id="KW-1205">Fibrinolytic toxin</keyword>
<feature type="chain" id="PRO_5040167287" description="Peptidase S1 domain-containing protein" evidence="7">
    <location>
        <begin position="19"/>
        <end position="236"/>
    </location>
</feature>
<feature type="domain" description="Peptidase S1" evidence="8">
    <location>
        <begin position="6"/>
        <end position="233"/>
    </location>
</feature>
<evidence type="ECO:0000256" key="5">
    <source>
        <dbReference type="ARBA" id="ARBA00055534"/>
    </source>
</evidence>
<evidence type="ECO:0000256" key="7">
    <source>
        <dbReference type="SAM" id="SignalP"/>
    </source>
</evidence>
<evidence type="ECO:0000256" key="3">
    <source>
        <dbReference type="ARBA" id="ARBA00023157"/>
    </source>
</evidence>
<keyword evidence="10" id="KW-1185">Reference proteome</keyword>
<dbReference type="Pfam" id="PF00089">
    <property type="entry name" value="Trypsin"/>
    <property type="match status" value="1"/>
</dbReference>
<dbReference type="SUPFAM" id="SSF50494">
    <property type="entry name" value="Trypsin-like serine proteases"/>
    <property type="match status" value="1"/>
</dbReference>
<feature type="signal peptide" evidence="7">
    <location>
        <begin position="1"/>
        <end position="18"/>
    </location>
</feature>
<dbReference type="CDD" id="cd00190">
    <property type="entry name" value="Tryp_SPc"/>
    <property type="match status" value="1"/>
</dbReference>
<keyword evidence="7" id="KW-0732">Signal</keyword>
<dbReference type="PROSITE" id="PS50240">
    <property type="entry name" value="TRYPSIN_DOM"/>
    <property type="match status" value="1"/>
</dbReference>
<keyword evidence="3" id="KW-1015">Disulfide bond</keyword>
<reference evidence="9" key="1">
    <citation type="submission" date="2022-05" db="EMBL/GenBank/DDBJ databases">
        <authorList>
            <person name="Okamura Y."/>
        </authorList>
    </citation>
    <scope>NUCLEOTIDE SEQUENCE</scope>
</reference>
<dbReference type="Proteomes" id="UP001152562">
    <property type="component" value="Unassembled WGS sequence"/>
</dbReference>
<evidence type="ECO:0000256" key="6">
    <source>
        <dbReference type="ARBA" id="ARBA00084094"/>
    </source>
</evidence>
<evidence type="ECO:0000256" key="2">
    <source>
        <dbReference type="ARBA" id="ARBA00022656"/>
    </source>
</evidence>
<dbReference type="GO" id="GO:0005576">
    <property type="term" value="C:extracellular region"/>
    <property type="evidence" value="ECO:0007669"/>
    <property type="project" value="UniProtKB-SubCell"/>
</dbReference>
<gene>
    <name evidence="9" type="ORF">PIBRA_LOCUS12371</name>
</gene>
<protein>
    <recommendedName>
        <fullName evidence="8">Peptidase S1 domain-containing protein</fullName>
    </recommendedName>
</protein>
<accession>A0A9P0XFE5</accession>
<dbReference type="GO" id="GO:0004252">
    <property type="term" value="F:serine-type endopeptidase activity"/>
    <property type="evidence" value="ECO:0007669"/>
    <property type="project" value="InterPro"/>
</dbReference>
<dbReference type="GO" id="GO:0006508">
    <property type="term" value="P:proteolysis"/>
    <property type="evidence" value="ECO:0007669"/>
    <property type="project" value="InterPro"/>
</dbReference>
<dbReference type="FunFam" id="2.40.10.10:FF:000068">
    <property type="entry name" value="transmembrane protease serine 2"/>
    <property type="match status" value="1"/>
</dbReference>
<dbReference type="InterPro" id="IPR001254">
    <property type="entry name" value="Trypsin_dom"/>
</dbReference>
<organism evidence="9 10">
    <name type="scientific">Pieris brassicae</name>
    <name type="common">White butterfly</name>
    <name type="synonym">Large white butterfly</name>
    <dbReference type="NCBI Taxonomy" id="7116"/>
    <lineage>
        <taxon>Eukaryota</taxon>
        <taxon>Metazoa</taxon>
        <taxon>Ecdysozoa</taxon>
        <taxon>Arthropoda</taxon>
        <taxon>Hexapoda</taxon>
        <taxon>Insecta</taxon>
        <taxon>Pterygota</taxon>
        <taxon>Neoptera</taxon>
        <taxon>Endopterygota</taxon>
        <taxon>Lepidoptera</taxon>
        <taxon>Glossata</taxon>
        <taxon>Ditrysia</taxon>
        <taxon>Papilionoidea</taxon>
        <taxon>Pieridae</taxon>
        <taxon>Pierinae</taxon>
        <taxon>Pieris</taxon>
    </lineage>
</organism>
<dbReference type="Gene3D" id="2.40.10.10">
    <property type="entry name" value="Trypsin-like serine proteases"/>
    <property type="match status" value="1"/>
</dbReference>
<dbReference type="AlphaFoldDB" id="A0A9P0XFE5"/>
<proteinExistence type="predicted"/>
<dbReference type="GO" id="GO:0090729">
    <property type="term" value="F:toxin activity"/>
    <property type="evidence" value="ECO:0007669"/>
    <property type="project" value="UniProtKB-KW"/>
</dbReference>
<evidence type="ECO:0000313" key="10">
    <source>
        <dbReference type="Proteomes" id="UP001152562"/>
    </source>
</evidence>
<dbReference type="PANTHER" id="PTHR24250">
    <property type="entry name" value="CHYMOTRYPSIN-RELATED"/>
    <property type="match status" value="1"/>
</dbReference>
<comment type="function">
    <text evidence="5">Fibrinolytic activity; shows preferential cleavage of Arg-Gly bonds in all three fibrinogen chains. Contact with the caterpillars causes severe bleeding, due the anticoagulant effect of the protein.</text>
</comment>
<evidence type="ECO:0000313" key="9">
    <source>
        <dbReference type="EMBL" id="CAH4036593.1"/>
    </source>
</evidence>
<sequence>MYSIAVIGVILLNFFASAKDVTTPVPYHASVRTDKGHICSGAILSERWIATVAHILIEQDKDAKLHVVVGTNQLNGPGDSYSVSEKFYYPKYNTSVIIKYNMALLKLDKAIRFGSQVKAIHPPKSDTKEGANMVVTGWKTPNDEFRTNNLQEKYVTAINNKKCKRYYGFLNEFNLCSEDKSDFVGDADYFRDAGGPLVENNKLVGILNQFFGKLPALHNRVYKYKSWIKNTMSNNK</sequence>
<evidence type="ECO:0000259" key="8">
    <source>
        <dbReference type="PROSITE" id="PS50240"/>
    </source>
</evidence>
<comment type="caution">
    <text evidence="9">The sequence shown here is derived from an EMBL/GenBank/DDBJ whole genome shotgun (WGS) entry which is preliminary data.</text>
</comment>
<keyword evidence="2" id="KW-0800">Toxin</keyword>
<comment type="subcellular location">
    <subcellularLocation>
        <location evidence="1">Secreted</location>
        <location evidence="1">Extracellular space</location>
    </subcellularLocation>
</comment>
<dbReference type="InterPro" id="IPR043504">
    <property type="entry name" value="Peptidase_S1_PA_chymotrypsin"/>
</dbReference>
<dbReference type="EMBL" id="CALOZG010000075">
    <property type="protein sequence ID" value="CAH4036593.1"/>
    <property type="molecule type" value="Genomic_DNA"/>
</dbReference>
<name>A0A9P0XFE5_PIEBR</name>
<dbReference type="SMART" id="SM00020">
    <property type="entry name" value="Tryp_SPc"/>
    <property type="match status" value="1"/>
</dbReference>